<evidence type="ECO:0000313" key="2">
    <source>
        <dbReference type="Proteomes" id="UP001596337"/>
    </source>
</evidence>
<protein>
    <submittedName>
        <fullName evidence="1">Uncharacterized protein</fullName>
    </submittedName>
</protein>
<proteinExistence type="predicted"/>
<accession>A0ABW2BW91</accession>
<sequence length="226" mass="24362">MTEERTHEPELLLTPPPGFVGLPLRANEQDNAPSVDVLAAKLTPHAGEHTAELPRYVTWFAHLLAEESIRLYGRFPVDVDAVAEPVLADLAVAITSLNMTSEDQLAALRSHRDVAAARLRQRYQERHPHADVRVIRLAIGPAMVAVTAGEYRLPSDLTGNGHAAVLPRITAEFQIPTPDGAHVVLMTVSTANDAACQAVLTAAMRVANSVRVTRPRRDTAAATPSA</sequence>
<gene>
    <name evidence="1" type="ORF">ACFQGD_05060</name>
</gene>
<reference evidence="2" key="1">
    <citation type="journal article" date="2019" name="Int. J. Syst. Evol. Microbiol.">
        <title>The Global Catalogue of Microorganisms (GCM) 10K type strain sequencing project: providing services to taxonomists for standard genome sequencing and annotation.</title>
        <authorList>
            <consortium name="The Broad Institute Genomics Platform"/>
            <consortium name="The Broad Institute Genome Sequencing Center for Infectious Disease"/>
            <person name="Wu L."/>
            <person name="Ma J."/>
        </authorList>
    </citation>
    <scope>NUCLEOTIDE SEQUENCE [LARGE SCALE GENOMIC DNA]</scope>
    <source>
        <strain evidence="2">KCTC 32255</strain>
    </source>
</reference>
<dbReference type="EMBL" id="JBHSXX010000001">
    <property type="protein sequence ID" value="MFC6866507.1"/>
    <property type="molecule type" value="Genomic_DNA"/>
</dbReference>
<dbReference type="Proteomes" id="UP001596337">
    <property type="component" value="Unassembled WGS sequence"/>
</dbReference>
<comment type="caution">
    <text evidence="1">The sequence shown here is derived from an EMBL/GenBank/DDBJ whole genome shotgun (WGS) entry which is preliminary data.</text>
</comment>
<name>A0ABW2BW91_9PSEU</name>
<evidence type="ECO:0000313" key="1">
    <source>
        <dbReference type="EMBL" id="MFC6866507.1"/>
    </source>
</evidence>
<keyword evidence="2" id="KW-1185">Reference proteome</keyword>
<organism evidence="1 2">
    <name type="scientific">Haloechinothrix salitolerans</name>
    <dbReference type="NCBI Taxonomy" id="926830"/>
    <lineage>
        <taxon>Bacteria</taxon>
        <taxon>Bacillati</taxon>
        <taxon>Actinomycetota</taxon>
        <taxon>Actinomycetes</taxon>
        <taxon>Pseudonocardiales</taxon>
        <taxon>Pseudonocardiaceae</taxon>
        <taxon>Haloechinothrix</taxon>
    </lineage>
</organism>
<dbReference type="RefSeq" id="WP_345395603.1">
    <property type="nucleotide sequence ID" value="NZ_BAABLA010000024.1"/>
</dbReference>